<dbReference type="EC" id="2.7.13.3" evidence="2"/>
<organism evidence="8 9">
    <name type="scientific">Spirosoma liriopis</name>
    <dbReference type="NCBI Taxonomy" id="2937440"/>
    <lineage>
        <taxon>Bacteria</taxon>
        <taxon>Pseudomonadati</taxon>
        <taxon>Bacteroidota</taxon>
        <taxon>Cytophagia</taxon>
        <taxon>Cytophagales</taxon>
        <taxon>Cytophagaceae</taxon>
        <taxon>Spirosoma</taxon>
    </lineage>
</organism>
<dbReference type="InterPro" id="IPR013656">
    <property type="entry name" value="PAS_4"/>
</dbReference>
<dbReference type="Pfam" id="PF02518">
    <property type="entry name" value="HATPase_c"/>
    <property type="match status" value="1"/>
</dbReference>
<dbReference type="InterPro" id="IPR000014">
    <property type="entry name" value="PAS"/>
</dbReference>
<dbReference type="InterPro" id="IPR005467">
    <property type="entry name" value="His_kinase_dom"/>
</dbReference>
<comment type="caution">
    <text evidence="8">The sequence shown here is derived from an EMBL/GenBank/DDBJ whole genome shotgun (WGS) entry which is preliminary data.</text>
</comment>
<dbReference type="InterPro" id="IPR004358">
    <property type="entry name" value="Sig_transdc_His_kin-like_C"/>
</dbReference>
<dbReference type="CDD" id="cd00130">
    <property type="entry name" value="PAS"/>
    <property type="match status" value="1"/>
</dbReference>
<dbReference type="InterPro" id="IPR003594">
    <property type="entry name" value="HATPase_dom"/>
</dbReference>
<protein>
    <recommendedName>
        <fullName evidence="2">histidine kinase</fullName>
        <ecNumber evidence="2">2.7.13.3</ecNumber>
    </recommendedName>
</protein>
<dbReference type="SUPFAM" id="SSF55785">
    <property type="entry name" value="PYP-like sensor domain (PAS domain)"/>
    <property type="match status" value="3"/>
</dbReference>
<dbReference type="InterPro" id="IPR003661">
    <property type="entry name" value="HisK_dim/P_dom"/>
</dbReference>
<accession>A0ABT0HHR8</accession>
<dbReference type="SMART" id="SM00388">
    <property type="entry name" value="HisKA"/>
    <property type="match status" value="1"/>
</dbReference>
<evidence type="ECO:0000259" key="7">
    <source>
        <dbReference type="PROSITE" id="PS50109"/>
    </source>
</evidence>
<dbReference type="PRINTS" id="PR00344">
    <property type="entry name" value="BCTRLSENSOR"/>
</dbReference>
<dbReference type="SMART" id="SM00387">
    <property type="entry name" value="HATPase_c"/>
    <property type="match status" value="1"/>
</dbReference>
<keyword evidence="9" id="KW-1185">Reference proteome</keyword>
<keyword evidence="5" id="KW-0418">Kinase</keyword>
<gene>
    <name evidence="8" type="ORF">M0L20_04995</name>
</gene>
<name>A0ABT0HHR8_9BACT</name>
<dbReference type="NCBIfam" id="TIGR00229">
    <property type="entry name" value="sensory_box"/>
    <property type="match status" value="1"/>
</dbReference>
<dbReference type="EMBL" id="JALPRF010000001">
    <property type="protein sequence ID" value="MCK8491198.1"/>
    <property type="molecule type" value="Genomic_DNA"/>
</dbReference>
<evidence type="ECO:0000313" key="9">
    <source>
        <dbReference type="Proteomes" id="UP001202180"/>
    </source>
</evidence>
<evidence type="ECO:0000256" key="5">
    <source>
        <dbReference type="ARBA" id="ARBA00022777"/>
    </source>
</evidence>
<dbReference type="PROSITE" id="PS50109">
    <property type="entry name" value="HIS_KIN"/>
    <property type="match status" value="1"/>
</dbReference>
<evidence type="ECO:0000256" key="2">
    <source>
        <dbReference type="ARBA" id="ARBA00012438"/>
    </source>
</evidence>
<feature type="domain" description="Histidine kinase" evidence="7">
    <location>
        <begin position="663"/>
        <end position="892"/>
    </location>
</feature>
<evidence type="ECO:0000256" key="1">
    <source>
        <dbReference type="ARBA" id="ARBA00000085"/>
    </source>
</evidence>
<dbReference type="PANTHER" id="PTHR43304:SF1">
    <property type="entry name" value="PAC DOMAIN-CONTAINING PROTEIN"/>
    <property type="match status" value="1"/>
</dbReference>
<evidence type="ECO:0000256" key="6">
    <source>
        <dbReference type="SAM" id="Coils"/>
    </source>
</evidence>
<dbReference type="Pfam" id="PF08448">
    <property type="entry name" value="PAS_4"/>
    <property type="match status" value="2"/>
</dbReference>
<dbReference type="InterPro" id="IPR035965">
    <property type="entry name" value="PAS-like_dom_sf"/>
</dbReference>
<dbReference type="SUPFAM" id="SSF55874">
    <property type="entry name" value="ATPase domain of HSP90 chaperone/DNA topoisomerase II/histidine kinase"/>
    <property type="match status" value="1"/>
</dbReference>
<feature type="coiled-coil region" evidence="6">
    <location>
        <begin position="501"/>
        <end position="528"/>
    </location>
</feature>
<keyword evidence="6" id="KW-0175">Coiled coil</keyword>
<dbReference type="Pfam" id="PF00512">
    <property type="entry name" value="HisKA"/>
    <property type="match status" value="1"/>
</dbReference>
<dbReference type="InterPro" id="IPR036097">
    <property type="entry name" value="HisK_dim/P_sf"/>
</dbReference>
<dbReference type="RefSeq" id="WP_248475958.1">
    <property type="nucleotide sequence ID" value="NZ_JALPRF010000001.1"/>
</dbReference>
<dbReference type="CDD" id="cd00082">
    <property type="entry name" value="HisKA"/>
    <property type="match status" value="1"/>
</dbReference>
<comment type="catalytic activity">
    <reaction evidence="1">
        <text>ATP + protein L-histidine = ADP + protein N-phospho-L-histidine.</text>
        <dbReference type="EC" id="2.7.13.3"/>
    </reaction>
</comment>
<sequence>MPTINSVDLQFSEILDALPNSVIWLRAIRNDSGQVVNFRVDYANKKAEEYSAGKYQVAIGTLLLNDRQDQALIAQTIFTSLSTIVETGKPTEEVYFNTILNGWYLTDRSKLGDGVLSVTRDISPLKEAEQDKNKQTELLQTILDTALNNIFVYEAIRDEVGQVQDFRVRLANAVARQDVMNRYGKEVLDNSLLDLRPHSRETGQFNLFSQVIETGQPLFAQHYYPDVKEWYDTSITKLGDGCVVTGINITQQKEDVLQYKQLSDLLNSVLDNSTNGIIAYEAVRDESGQIVDFKFIAVNKAASLLARKTADELIGQSMLDVFPGNLQSGMMNMYVHTVESGERTSMEVHYNYDGLDMWIHASALKLNDGFVVTFSDISEEKQIQRQIRQSADLLQTVINNSPAALVLYEPIRDENNVIIDFRYKLANPIAATATGRPLDYMQGNTLFTMFPGSAQKGFFDHLKQVWETAETKQYEHHFCDDGVDLWAAITMVKQEDDVLTVFQYITDIKRAQQELERSRAELQTVIDTSQTGIFLFNPVRDKSGEVVDFRFQTANRQLASYVGQEPKAVIGALGSTWFPDYKDNGMFDLYKKAYQTGETQRFDFHYDGGGIDAWLDILVTRMGDEVLVTFGDYTPLKQLQQQLEASVVELQRSNRNLEQFAYVASHDLQEPLRKIQAFGDILQTQYAPIVGEAGADMIQRMQSAAARMQVLIKDVLTYSRVSNRGEVHVPVDLSTVAREVINDLETVIDDKKALLTVGSLPTIMGDALQLRQLVQNLISNSLKFAKPDRLPEITIMSEKVRGRESGFVVSPADSNRLFYLVTITDNGIGFDPQYAERIFQVFQRLHGRSEYQGTGIGLAIVQKVVENHYGYITATGQPGEGATFRLLLPSPSN</sequence>
<dbReference type="SUPFAM" id="SSF47384">
    <property type="entry name" value="Homodimeric domain of signal transducing histidine kinase"/>
    <property type="match status" value="1"/>
</dbReference>
<dbReference type="InterPro" id="IPR052162">
    <property type="entry name" value="Sensor_kinase/Photoreceptor"/>
</dbReference>
<reference evidence="8 9" key="1">
    <citation type="submission" date="2022-04" db="EMBL/GenBank/DDBJ databases">
        <title>Spirosoma sp. strain RP8 genome sequencing and assembly.</title>
        <authorList>
            <person name="Jung Y."/>
        </authorList>
    </citation>
    <scope>NUCLEOTIDE SEQUENCE [LARGE SCALE GENOMIC DNA]</scope>
    <source>
        <strain evidence="8 9">RP8</strain>
    </source>
</reference>
<dbReference type="PANTHER" id="PTHR43304">
    <property type="entry name" value="PHYTOCHROME-LIKE PROTEIN CPH1"/>
    <property type="match status" value="1"/>
</dbReference>
<dbReference type="Gene3D" id="3.30.565.10">
    <property type="entry name" value="Histidine kinase-like ATPase, C-terminal domain"/>
    <property type="match status" value="1"/>
</dbReference>
<keyword evidence="4" id="KW-0808">Transferase</keyword>
<dbReference type="InterPro" id="IPR036890">
    <property type="entry name" value="HATPase_C_sf"/>
</dbReference>
<evidence type="ECO:0000256" key="3">
    <source>
        <dbReference type="ARBA" id="ARBA00022553"/>
    </source>
</evidence>
<dbReference type="Gene3D" id="3.30.450.20">
    <property type="entry name" value="PAS domain"/>
    <property type="match status" value="4"/>
</dbReference>
<proteinExistence type="predicted"/>
<evidence type="ECO:0000313" key="8">
    <source>
        <dbReference type="EMBL" id="MCK8491198.1"/>
    </source>
</evidence>
<dbReference type="Gene3D" id="1.10.287.130">
    <property type="match status" value="1"/>
</dbReference>
<dbReference type="Proteomes" id="UP001202180">
    <property type="component" value="Unassembled WGS sequence"/>
</dbReference>
<keyword evidence="3" id="KW-0597">Phosphoprotein</keyword>
<evidence type="ECO:0000256" key="4">
    <source>
        <dbReference type="ARBA" id="ARBA00022679"/>
    </source>
</evidence>